<accession>A0A7V7YD70</accession>
<name>A0A7V7YD70_9GAMM</name>
<evidence type="ECO:0000313" key="1">
    <source>
        <dbReference type="EMBL" id="KAB7628519.1"/>
    </source>
</evidence>
<gene>
    <name evidence="1" type="ORF">F9K92_17445</name>
</gene>
<dbReference type="AlphaFoldDB" id="A0A7V7YD70"/>
<protein>
    <submittedName>
        <fullName evidence="1">Short-chain dehydrogenase</fullName>
    </submittedName>
</protein>
<evidence type="ECO:0000313" key="2">
    <source>
        <dbReference type="Proteomes" id="UP000449004"/>
    </source>
</evidence>
<dbReference type="EMBL" id="WELC01000030">
    <property type="protein sequence ID" value="KAB7628519.1"/>
    <property type="molecule type" value="Genomic_DNA"/>
</dbReference>
<sequence length="32" mass="3252">MASALTRADAVRMTINDTLSFVGQVALVTGAA</sequence>
<organism evidence="1 2">
    <name type="scientific">Stenotrophomonas rhizophila</name>
    <dbReference type="NCBI Taxonomy" id="216778"/>
    <lineage>
        <taxon>Bacteria</taxon>
        <taxon>Pseudomonadati</taxon>
        <taxon>Pseudomonadota</taxon>
        <taxon>Gammaproteobacteria</taxon>
        <taxon>Lysobacterales</taxon>
        <taxon>Lysobacteraceae</taxon>
        <taxon>Stenotrophomonas</taxon>
    </lineage>
</organism>
<proteinExistence type="predicted"/>
<feature type="non-terminal residue" evidence="1">
    <location>
        <position position="32"/>
    </location>
</feature>
<reference evidence="1 2" key="1">
    <citation type="submission" date="2019-10" db="EMBL/GenBank/DDBJ databases">
        <title>Halotolerant bacteria associated to Saharan-endemic halophytes Stipa tenacissima L. and Atriplex halimus L mitigate salt stress and promote growth of tomato plants.</title>
        <authorList>
            <person name="Dif G."/>
        </authorList>
    </citation>
    <scope>NUCLEOTIDE SEQUENCE [LARGE SCALE GENOMIC DNA]</scope>
    <source>
        <strain evidence="1 2">IS26</strain>
    </source>
</reference>
<dbReference type="Proteomes" id="UP000449004">
    <property type="component" value="Unassembled WGS sequence"/>
</dbReference>
<comment type="caution">
    <text evidence="1">The sequence shown here is derived from an EMBL/GenBank/DDBJ whole genome shotgun (WGS) entry which is preliminary data.</text>
</comment>